<organism evidence="1 2">
    <name type="scientific">Parabacteroides distasonis</name>
    <dbReference type="NCBI Taxonomy" id="823"/>
    <lineage>
        <taxon>Bacteria</taxon>
        <taxon>Pseudomonadati</taxon>
        <taxon>Bacteroidota</taxon>
        <taxon>Bacteroidia</taxon>
        <taxon>Bacteroidales</taxon>
        <taxon>Tannerellaceae</taxon>
        <taxon>Parabacteroides</taxon>
    </lineage>
</organism>
<evidence type="ECO:0000313" key="1">
    <source>
        <dbReference type="EMBL" id="OUP20468.1"/>
    </source>
</evidence>
<dbReference type="InterPro" id="IPR003748">
    <property type="entry name" value="DUF169"/>
</dbReference>
<dbReference type="Proteomes" id="UP000195950">
    <property type="component" value="Unassembled WGS sequence"/>
</dbReference>
<proteinExistence type="predicted"/>
<evidence type="ECO:0000313" key="2">
    <source>
        <dbReference type="Proteomes" id="UP000195950"/>
    </source>
</evidence>
<accession>A0A1Y4IJH4</accession>
<reference evidence="2" key="1">
    <citation type="submission" date="2017-04" db="EMBL/GenBank/DDBJ databases">
        <title>Function of individual gut microbiota members based on whole genome sequencing of pure cultures obtained from chicken caecum.</title>
        <authorList>
            <person name="Medvecky M."/>
            <person name="Cejkova D."/>
            <person name="Polansky O."/>
            <person name="Karasova D."/>
            <person name="Kubasova T."/>
            <person name="Cizek A."/>
            <person name="Rychlik I."/>
        </authorList>
    </citation>
    <scope>NUCLEOTIDE SEQUENCE [LARGE SCALE GENOMIC DNA]</scope>
    <source>
        <strain evidence="2">An199</strain>
    </source>
</reference>
<gene>
    <name evidence="1" type="ORF">B5F32_05955</name>
</gene>
<evidence type="ECO:0008006" key="3">
    <source>
        <dbReference type="Google" id="ProtNLM"/>
    </source>
</evidence>
<protein>
    <recommendedName>
        <fullName evidence="3">DUF169 domain-containing protein</fullName>
    </recommendedName>
</protein>
<dbReference type="EMBL" id="NFJX01000004">
    <property type="protein sequence ID" value="OUP20468.1"/>
    <property type="molecule type" value="Genomic_DNA"/>
</dbReference>
<sequence>MDIQTFINNYYEAFSLKAELPIAFWYSDSLLGELKQTQGCLFKALPAIRQGEIIRYLHFARIDRLTSFEKVEGLLFLATPDILSGLITWTFFDNNNPDAVSTPFGSGCSSTITLTVNENRQGGHRTFLGFFDPSVRPYVESNLLSLTIPMSRFKTMYQTMRNSSLYETHAWAKIKTRINEG</sequence>
<comment type="caution">
    <text evidence="1">The sequence shown here is derived from an EMBL/GenBank/DDBJ whole genome shotgun (WGS) entry which is preliminary data.</text>
</comment>
<dbReference type="AlphaFoldDB" id="A0A1Y4IJH4"/>
<dbReference type="Pfam" id="PF02596">
    <property type="entry name" value="DUF169"/>
    <property type="match status" value="1"/>
</dbReference>
<name>A0A1Y4IJH4_PARDI</name>
<dbReference type="RefSeq" id="WP_087343207.1">
    <property type="nucleotide sequence ID" value="NZ_JAQEXM010000006.1"/>
</dbReference>